<keyword evidence="4 20" id="KW-0004">4Fe-4S</keyword>
<dbReference type="InterPro" id="IPR006172">
    <property type="entry name" value="DNA-dir_DNA_pol_B"/>
</dbReference>
<feature type="compositionally biased region" description="Polar residues" evidence="21">
    <location>
        <begin position="475"/>
        <end position="490"/>
    </location>
</feature>
<evidence type="ECO:0000256" key="13">
    <source>
        <dbReference type="ARBA" id="ARBA00023004"/>
    </source>
</evidence>
<evidence type="ECO:0000256" key="1">
    <source>
        <dbReference type="ARBA" id="ARBA00001966"/>
    </source>
</evidence>
<comment type="subcellular location">
    <subcellularLocation>
        <location evidence="2 20">Nucleus</location>
    </subcellularLocation>
</comment>
<reference evidence="26" key="1">
    <citation type="submission" date="2020-11" db="EMBL/GenBank/DDBJ databases">
        <authorList>
            <consortium name="DOE Joint Genome Institute"/>
            <person name="Ahrendt S."/>
            <person name="Riley R."/>
            <person name="Andreopoulos W."/>
            <person name="Labutti K."/>
            <person name="Pangilinan J."/>
            <person name="Ruiz-Duenas F.J."/>
            <person name="Barrasa J.M."/>
            <person name="Sanchez-Garcia M."/>
            <person name="Camarero S."/>
            <person name="Miyauchi S."/>
            <person name="Serrano A."/>
            <person name="Linde D."/>
            <person name="Babiker R."/>
            <person name="Drula E."/>
            <person name="Ayuso-Fernandez I."/>
            <person name="Pacheco R."/>
            <person name="Padilla G."/>
            <person name="Ferreira P."/>
            <person name="Barriuso J."/>
            <person name="Kellner H."/>
            <person name="Castanera R."/>
            <person name="Alfaro M."/>
            <person name="Ramirez L."/>
            <person name="Pisabarro A.G."/>
            <person name="Kuo A."/>
            <person name="Tritt A."/>
            <person name="Lipzen A."/>
            <person name="He G."/>
            <person name="Yan M."/>
            <person name="Ng V."/>
            <person name="Cullen D."/>
            <person name="Martin F."/>
            <person name="Rosso M.-N."/>
            <person name="Henrissat B."/>
            <person name="Hibbett D."/>
            <person name="Martinez A.T."/>
            <person name="Grigoriev I.V."/>
        </authorList>
    </citation>
    <scope>NUCLEOTIDE SEQUENCE</scope>
    <source>
        <strain evidence="26">CBS 506.95</strain>
    </source>
</reference>
<dbReference type="InterPro" id="IPR043502">
    <property type="entry name" value="DNA/RNA_pol_sf"/>
</dbReference>
<dbReference type="Gene3D" id="3.90.1600.10">
    <property type="entry name" value="Palm domain of DNA polymerase"/>
    <property type="match status" value="1"/>
</dbReference>
<sequence length="1551" mass="175264">MYIKSILIFMWNTLESLRRAMLLRSINHAVALSLKRNPKSPKSQYIRAIILVKGTHFYGFHASYTPFLKILVSDPSFVNRITTILQSGSVMSTRFRVFESHLSYILQFLSDFGLYGCGIMEIEDALERCAQAQEEGEEEQGLSADAAMTVKFLPSSYFRESRLPLEVDVIAPHILNRHLLAARNIHHKLQIPAPALPSEPLVLSVRELWEDERLHRESLGLDPSPEIPLDPSESSRLKGGEWVAEARWWEEIARRIERERVVPHTNATKDTTADWERFVMTTFESIEAVWEKKYKTWKPAKKPVQAGNLETKASRSGQDDIWGGKDPGNAVDLEGDAKVDVDISLLSESDMTQLDQDEQEPDNKQEPAIQDLTKEDEGDTDGEEDRAISEERDLGPDPVEGEIVRDEVQQNPFVDNPESLVAETVGYQLSSPPLAKRELCPDSRENSPTPKRRKVEESGEDHSVTLKETRFEKTPTPTLEATDTVSTNKESQGDDSPHPAKIDVPVSTFPAEYRSTLISARAFQPSRVFDTCITDNANRYVYSLPAPTLAELEYGLQALDLPNKIYQPPYYSKDADVPDVSREFAGLTFRLKGGQGVTCLEDWYTSQKPATKAAFANKKVVLNPRGVGGWEYASVPPTCADVRRSLKVVTQTKDAMTLKYRSQIEGPTQANIYGFKTSPHVTVKPSRERTNMSIMSLEVFVPTTGDKVPDPENDEVHAIFFAYRIAGRDISRSGVMVQRSANALHKKLGEFNPQSFDSELDLINGLIDLVMELDPDILTGWELQMNSWGYLEARGRTLSLTITELISRAPPRYKAASSIDPWASRKASNIMVAGRHVFNLWRVMRSERTLTIYTFENVVFDVLRRRVPRYSFRTLTEWYTSPAVVQTTLLFGHMLMRARTNLELLEETDLVTKTAEFARVFGVDFFSVLSRGSQFKVESFMFRMAKPESFMLISPSRNDVGRQNAAECMPLIMEPQSAFYTSPLLVLDFQSLYPSVMIAYNYCYSTCLGRVTGFKGANKFGVLPHLDVDPALLEKLKDHINVSPNGMMYVKPNVRKGLLARMLIELLDTRVMVKQAMKRVGGDKARKRILDARQLSLKYIANVTYGYTSASFSGRLPAVEIADSIVQSGRETLEKAIETIETTRKWGAKVMYGDTDSVFVYLPGKTKEQAFAVGYDIAETITSMNPAPIKLKFEKVYLPCVLMAKKRYVGFKFESIDEVEPTFDAKGIETVRRDGILAQRKMVENCLKMLFRTQDLSQIKNYCYRSWHKILENKAPVQDFIFAKEVRMGTYSEKGPPPPGVLVAARKMVLDPNDEPQYGDRIPYVIARSATAVRLVDRAMDPLDFMNNGQVHLDANYYITRVLIPPLARIFNLMGADITQWYNEMPKIVAPELVSPRKPKLTNYGRDSPSKQNIDEHFSSTQCLSCGDPATQGLCDGCSKAPRETMANLRSRIRQKEDWLVKTHQVCATCTGSAAADAIHCVSLDCQWFYARRKAEKETELIPIFEDLLEDLEFADNNKERHNEAPIVYELVDSPSPDSSLDIYVDDLIEN</sequence>
<feature type="region of interest" description="Disordered" evidence="21">
    <location>
        <begin position="353"/>
        <end position="414"/>
    </location>
</feature>
<dbReference type="InterPro" id="IPR042087">
    <property type="entry name" value="DNA_pol_B_thumb"/>
</dbReference>
<dbReference type="OrthoDB" id="2414538at2759"/>
<proteinExistence type="inferred from homology"/>
<evidence type="ECO:0000256" key="17">
    <source>
        <dbReference type="ARBA" id="ARBA00023242"/>
    </source>
</evidence>
<dbReference type="GO" id="GO:0042276">
    <property type="term" value="P:error-prone translesion synthesis"/>
    <property type="evidence" value="ECO:0007669"/>
    <property type="project" value="TreeGrafter"/>
</dbReference>
<dbReference type="InterPro" id="IPR017964">
    <property type="entry name" value="DNA-dir_DNA_pol_B_CS"/>
</dbReference>
<dbReference type="Gene3D" id="3.30.342.10">
    <property type="entry name" value="DNA Polymerase, chain B, domain 1"/>
    <property type="match status" value="1"/>
</dbReference>
<dbReference type="GO" id="GO:0000724">
    <property type="term" value="P:double-strand break repair via homologous recombination"/>
    <property type="evidence" value="ECO:0007669"/>
    <property type="project" value="TreeGrafter"/>
</dbReference>
<dbReference type="Proteomes" id="UP000807306">
    <property type="component" value="Unassembled WGS sequence"/>
</dbReference>
<evidence type="ECO:0000256" key="5">
    <source>
        <dbReference type="ARBA" id="ARBA00022679"/>
    </source>
</evidence>
<feature type="domain" description="DNA-directed DNA polymerase family B multifunctional" evidence="22">
    <location>
        <begin position="925"/>
        <end position="1372"/>
    </location>
</feature>
<dbReference type="GO" id="GO:0008270">
    <property type="term" value="F:zinc ion binding"/>
    <property type="evidence" value="ECO:0007669"/>
    <property type="project" value="UniProtKB-KW"/>
</dbReference>
<gene>
    <name evidence="26" type="ORF">CPB83DRAFT_462528</name>
</gene>
<dbReference type="InterPro" id="IPR012337">
    <property type="entry name" value="RNaseH-like_sf"/>
</dbReference>
<keyword evidence="13 20" id="KW-0408">Iron</keyword>
<comment type="subunit">
    <text evidence="19">Forms DNA polymerase zeta with REV7.</text>
</comment>
<protein>
    <recommendedName>
        <fullName evidence="20">DNA polymerase</fullName>
        <ecNumber evidence="20">2.7.7.7</ecNumber>
    </recommendedName>
</protein>
<accession>A0A9P6ECM3</accession>
<dbReference type="Gene3D" id="1.10.132.60">
    <property type="entry name" value="DNA polymerase family B, C-terminal domain"/>
    <property type="match status" value="1"/>
</dbReference>
<dbReference type="FunFam" id="1.10.132.60:FF:000007">
    <property type="entry name" value="DNA polymerase"/>
    <property type="match status" value="1"/>
</dbReference>
<feature type="domain" description="C4-type zinc-finger of DNA polymerase delta" evidence="24">
    <location>
        <begin position="1423"/>
        <end position="1492"/>
    </location>
</feature>
<keyword evidence="15 20" id="KW-0238">DNA-binding</keyword>
<evidence type="ECO:0000313" key="27">
    <source>
        <dbReference type="Proteomes" id="UP000807306"/>
    </source>
</evidence>
<dbReference type="SUPFAM" id="SSF53098">
    <property type="entry name" value="Ribonuclease H-like"/>
    <property type="match status" value="1"/>
</dbReference>
<evidence type="ECO:0000256" key="6">
    <source>
        <dbReference type="ARBA" id="ARBA00022695"/>
    </source>
</evidence>
<feature type="compositionally biased region" description="Basic and acidic residues" evidence="21">
    <location>
        <begin position="491"/>
        <end position="501"/>
    </location>
</feature>
<dbReference type="Pfam" id="PF03104">
    <property type="entry name" value="DNA_pol_B_exo1"/>
    <property type="match status" value="1"/>
</dbReference>
<keyword evidence="7 20" id="KW-0235">DNA replication</keyword>
<evidence type="ECO:0000256" key="8">
    <source>
        <dbReference type="ARBA" id="ARBA00022723"/>
    </source>
</evidence>
<dbReference type="SUPFAM" id="SSF56672">
    <property type="entry name" value="DNA/RNA polymerases"/>
    <property type="match status" value="1"/>
</dbReference>
<feature type="compositionally biased region" description="Acidic residues" evidence="21">
    <location>
        <begin position="374"/>
        <end position="384"/>
    </location>
</feature>
<evidence type="ECO:0000256" key="11">
    <source>
        <dbReference type="ARBA" id="ARBA00022833"/>
    </source>
</evidence>
<dbReference type="SMART" id="SM00486">
    <property type="entry name" value="POLBc"/>
    <property type="match status" value="1"/>
</dbReference>
<dbReference type="GO" id="GO:0003887">
    <property type="term" value="F:DNA-directed DNA polymerase activity"/>
    <property type="evidence" value="ECO:0007669"/>
    <property type="project" value="UniProtKB-KW"/>
</dbReference>
<feature type="region of interest" description="Disordered" evidence="21">
    <location>
        <begin position="301"/>
        <end position="336"/>
    </location>
</feature>
<dbReference type="GO" id="GO:0005634">
    <property type="term" value="C:nucleus"/>
    <property type="evidence" value="ECO:0007669"/>
    <property type="project" value="UniProtKB-SubCell"/>
</dbReference>
<evidence type="ECO:0000256" key="10">
    <source>
        <dbReference type="ARBA" id="ARBA00022771"/>
    </source>
</evidence>
<dbReference type="GO" id="GO:0003677">
    <property type="term" value="F:DNA binding"/>
    <property type="evidence" value="ECO:0007669"/>
    <property type="project" value="UniProtKB-KW"/>
</dbReference>
<evidence type="ECO:0000256" key="15">
    <source>
        <dbReference type="ARBA" id="ARBA00023125"/>
    </source>
</evidence>
<evidence type="ECO:0000256" key="12">
    <source>
        <dbReference type="ARBA" id="ARBA00022932"/>
    </source>
</evidence>
<evidence type="ECO:0000259" key="25">
    <source>
        <dbReference type="Pfam" id="PF24055"/>
    </source>
</evidence>
<dbReference type="Pfam" id="PF00136">
    <property type="entry name" value="DNA_pol_B"/>
    <property type="match status" value="1"/>
</dbReference>
<feature type="compositionally biased region" description="Basic and acidic residues" evidence="21">
    <location>
        <begin position="454"/>
        <end position="473"/>
    </location>
</feature>
<keyword evidence="11 20" id="KW-0862">Zinc</keyword>
<dbReference type="CDD" id="cd05778">
    <property type="entry name" value="DNA_polB_zeta_exo"/>
    <property type="match status" value="1"/>
</dbReference>
<dbReference type="InterPro" id="IPR025687">
    <property type="entry name" value="Znf-C4pol"/>
</dbReference>
<keyword evidence="8 20" id="KW-0479">Metal-binding</keyword>
<dbReference type="Gene3D" id="3.30.420.10">
    <property type="entry name" value="Ribonuclease H-like superfamily/Ribonuclease H"/>
    <property type="match status" value="1"/>
</dbReference>
<keyword evidence="27" id="KW-1185">Reference proteome</keyword>
<evidence type="ECO:0000256" key="4">
    <source>
        <dbReference type="ARBA" id="ARBA00022485"/>
    </source>
</evidence>
<name>A0A9P6ECM3_9AGAR</name>
<evidence type="ECO:0000256" key="16">
    <source>
        <dbReference type="ARBA" id="ARBA00023204"/>
    </source>
</evidence>
<feature type="compositionally biased region" description="Basic and acidic residues" evidence="21">
    <location>
        <begin position="385"/>
        <end position="395"/>
    </location>
</feature>
<evidence type="ECO:0000256" key="7">
    <source>
        <dbReference type="ARBA" id="ARBA00022705"/>
    </source>
</evidence>
<evidence type="ECO:0000256" key="21">
    <source>
        <dbReference type="SAM" id="MobiDB-lite"/>
    </source>
</evidence>
<evidence type="ECO:0000313" key="26">
    <source>
        <dbReference type="EMBL" id="KAF9526453.1"/>
    </source>
</evidence>
<comment type="caution">
    <text evidence="26">The sequence shown here is derived from an EMBL/GenBank/DDBJ whole genome shotgun (WGS) entry which is preliminary data.</text>
</comment>
<dbReference type="PANTHER" id="PTHR45812">
    <property type="entry name" value="DNA POLYMERASE ZETA CATALYTIC SUBUNIT"/>
    <property type="match status" value="1"/>
</dbReference>
<dbReference type="InterPro" id="IPR006133">
    <property type="entry name" value="DNA-dir_DNA_pol_B_exonuc"/>
</dbReference>
<comment type="catalytic activity">
    <reaction evidence="18 20">
        <text>DNA(n) + a 2'-deoxyribonucleoside 5'-triphosphate = DNA(n+1) + diphosphate</text>
        <dbReference type="Rhea" id="RHEA:22508"/>
        <dbReference type="Rhea" id="RHEA-COMP:17339"/>
        <dbReference type="Rhea" id="RHEA-COMP:17340"/>
        <dbReference type="ChEBI" id="CHEBI:33019"/>
        <dbReference type="ChEBI" id="CHEBI:61560"/>
        <dbReference type="ChEBI" id="CHEBI:173112"/>
        <dbReference type="EC" id="2.7.7.7"/>
    </reaction>
</comment>
<keyword evidence="17 20" id="KW-0539">Nucleus</keyword>
<dbReference type="GO" id="GO:0000166">
    <property type="term" value="F:nucleotide binding"/>
    <property type="evidence" value="ECO:0007669"/>
    <property type="project" value="InterPro"/>
</dbReference>
<organism evidence="26 27">
    <name type="scientific">Crepidotus variabilis</name>
    <dbReference type="NCBI Taxonomy" id="179855"/>
    <lineage>
        <taxon>Eukaryota</taxon>
        <taxon>Fungi</taxon>
        <taxon>Dikarya</taxon>
        <taxon>Basidiomycota</taxon>
        <taxon>Agaricomycotina</taxon>
        <taxon>Agaricomycetes</taxon>
        <taxon>Agaricomycetidae</taxon>
        <taxon>Agaricales</taxon>
        <taxon>Agaricineae</taxon>
        <taxon>Crepidotaceae</taxon>
        <taxon>Crepidotus</taxon>
    </lineage>
</organism>
<feature type="domain" description="DNA polymerase delta/zeta catalytic subunit N-terminal" evidence="25">
    <location>
        <begin position="22"/>
        <end position="78"/>
    </location>
</feature>
<feature type="domain" description="DNA-directed DNA polymerase family B exonuclease" evidence="23">
    <location>
        <begin position="677"/>
        <end position="858"/>
    </location>
</feature>
<keyword evidence="12 20" id="KW-0239">DNA-directed DNA polymerase</keyword>
<feature type="compositionally biased region" description="Basic and acidic residues" evidence="21">
    <location>
        <begin position="435"/>
        <end position="445"/>
    </location>
</feature>
<dbReference type="EMBL" id="MU157871">
    <property type="protein sequence ID" value="KAF9526453.1"/>
    <property type="molecule type" value="Genomic_DNA"/>
</dbReference>
<evidence type="ECO:0000256" key="9">
    <source>
        <dbReference type="ARBA" id="ARBA00022763"/>
    </source>
</evidence>
<evidence type="ECO:0000256" key="19">
    <source>
        <dbReference type="ARBA" id="ARBA00066055"/>
    </source>
</evidence>
<dbReference type="InterPro" id="IPR023211">
    <property type="entry name" value="DNA_pol_palm_dom_sf"/>
</dbReference>
<dbReference type="FunFam" id="3.30.420.10:FF:000024">
    <property type="entry name" value="DNA polymerase zeta catalytic subunit"/>
    <property type="match status" value="1"/>
</dbReference>
<dbReference type="GO" id="GO:0051539">
    <property type="term" value="F:4 iron, 4 sulfur cluster binding"/>
    <property type="evidence" value="ECO:0007669"/>
    <property type="project" value="UniProtKB-KW"/>
</dbReference>
<dbReference type="PRINTS" id="PR00106">
    <property type="entry name" value="DNAPOLB"/>
</dbReference>
<comment type="similarity">
    <text evidence="3 20">Belongs to the DNA polymerase type-B family.</text>
</comment>
<dbReference type="InterPro" id="IPR036397">
    <property type="entry name" value="RNaseH_sf"/>
</dbReference>
<comment type="cofactor">
    <cofactor evidence="1 20">
        <name>[4Fe-4S] cluster</name>
        <dbReference type="ChEBI" id="CHEBI:49883"/>
    </cofactor>
</comment>
<dbReference type="Gene3D" id="1.10.287.690">
    <property type="entry name" value="Helix hairpin bin"/>
    <property type="match status" value="1"/>
</dbReference>
<dbReference type="CDD" id="cd05534">
    <property type="entry name" value="POLBc_zeta"/>
    <property type="match status" value="1"/>
</dbReference>
<evidence type="ECO:0000256" key="14">
    <source>
        <dbReference type="ARBA" id="ARBA00023014"/>
    </source>
</evidence>
<keyword evidence="6 20" id="KW-0548">Nucleotidyltransferase</keyword>
<evidence type="ECO:0000259" key="23">
    <source>
        <dbReference type="Pfam" id="PF03104"/>
    </source>
</evidence>
<dbReference type="InterPro" id="IPR030559">
    <property type="entry name" value="PolZ_Rev3"/>
</dbReference>
<evidence type="ECO:0000256" key="3">
    <source>
        <dbReference type="ARBA" id="ARBA00005755"/>
    </source>
</evidence>
<dbReference type="Pfam" id="PF24055">
    <property type="entry name" value="POL3_N"/>
    <property type="match status" value="1"/>
</dbReference>
<keyword evidence="16" id="KW-0234">DNA repair</keyword>
<dbReference type="PROSITE" id="PS00116">
    <property type="entry name" value="DNA_POLYMERASE_B"/>
    <property type="match status" value="1"/>
</dbReference>
<dbReference type="GO" id="GO:0006260">
    <property type="term" value="P:DNA replication"/>
    <property type="evidence" value="ECO:0007669"/>
    <property type="project" value="UniProtKB-KW"/>
</dbReference>
<evidence type="ECO:0000259" key="22">
    <source>
        <dbReference type="Pfam" id="PF00136"/>
    </source>
</evidence>
<evidence type="ECO:0000259" key="24">
    <source>
        <dbReference type="Pfam" id="PF14260"/>
    </source>
</evidence>
<keyword evidence="14 20" id="KW-0411">Iron-sulfur</keyword>
<feature type="region of interest" description="Disordered" evidence="21">
    <location>
        <begin position="432"/>
        <end position="501"/>
    </location>
</feature>
<keyword evidence="5 20" id="KW-0808">Transferase</keyword>
<dbReference type="PANTHER" id="PTHR45812:SF1">
    <property type="entry name" value="DNA POLYMERASE ZETA CATALYTIC SUBUNIT"/>
    <property type="match status" value="1"/>
</dbReference>
<evidence type="ECO:0000256" key="18">
    <source>
        <dbReference type="ARBA" id="ARBA00049244"/>
    </source>
</evidence>
<dbReference type="GO" id="GO:0016035">
    <property type="term" value="C:zeta DNA polymerase complex"/>
    <property type="evidence" value="ECO:0007669"/>
    <property type="project" value="InterPro"/>
</dbReference>
<dbReference type="InterPro" id="IPR006134">
    <property type="entry name" value="DNA-dir_DNA_pol_B_multi_dom"/>
</dbReference>
<keyword evidence="10 20" id="KW-0863">Zinc-finger</keyword>
<evidence type="ECO:0000256" key="2">
    <source>
        <dbReference type="ARBA" id="ARBA00004123"/>
    </source>
</evidence>
<keyword evidence="9" id="KW-0227">DNA damage</keyword>
<evidence type="ECO:0000256" key="20">
    <source>
        <dbReference type="RuleBase" id="RU000442"/>
    </source>
</evidence>
<dbReference type="EC" id="2.7.7.7" evidence="20"/>
<dbReference type="InterPro" id="IPR056435">
    <property type="entry name" value="DPOD/Z_N"/>
</dbReference>
<dbReference type="FunFam" id="1.10.287.690:FF:000002">
    <property type="entry name" value="DNA polymerase zeta"/>
    <property type="match status" value="1"/>
</dbReference>
<dbReference type="Pfam" id="PF14260">
    <property type="entry name" value="zf-C4pol"/>
    <property type="match status" value="1"/>
</dbReference>